<evidence type="ECO:0000313" key="3">
    <source>
        <dbReference type="EMBL" id="RMI39293.1"/>
    </source>
</evidence>
<evidence type="ECO:0000313" key="4">
    <source>
        <dbReference type="Proteomes" id="UP000282674"/>
    </source>
</evidence>
<dbReference type="EMBL" id="RFFG01000070">
    <property type="protein sequence ID" value="RMI39293.1"/>
    <property type="molecule type" value="Genomic_DNA"/>
</dbReference>
<evidence type="ECO:0000256" key="2">
    <source>
        <dbReference type="SAM" id="SignalP"/>
    </source>
</evidence>
<dbReference type="AlphaFoldDB" id="A0A3M2LRV3"/>
<comment type="caution">
    <text evidence="3">The sequence shown here is derived from an EMBL/GenBank/DDBJ whole genome shotgun (WGS) entry which is preliminary data.</text>
</comment>
<keyword evidence="2" id="KW-0732">Signal</keyword>
<protein>
    <submittedName>
        <fullName evidence="3">Uncharacterized protein</fullName>
    </submittedName>
</protein>
<feature type="chain" id="PRO_5038903779" evidence="2">
    <location>
        <begin position="30"/>
        <end position="171"/>
    </location>
</feature>
<feature type="region of interest" description="Disordered" evidence="1">
    <location>
        <begin position="34"/>
        <end position="54"/>
    </location>
</feature>
<reference evidence="3 4" key="1">
    <citation type="submission" date="2018-10" db="EMBL/GenBank/DDBJ databases">
        <title>Isolation from soil.</title>
        <authorList>
            <person name="Hu J."/>
        </authorList>
    </citation>
    <scope>NUCLEOTIDE SEQUENCE [LARGE SCALE GENOMIC DNA]</scope>
    <source>
        <strain evidence="3 4">NEAU-Ht49</strain>
    </source>
</reference>
<dbReference type="RefSeq" id="WP_122197833.1">
    <property type="nucleotide sequence ID" value="NZ_JBHSKC010000040.1"/>
</dbReference>
<sequence length="171" mass="18793">MRSRHKRAAGTAAILAGASLLAGIASVPAASATQSRTATVHTNARKTSTAPRTVGLKSRPQVTASGISGKWIYSYKSPRATSRVQSYRMVELCFNVTGNHLYQGYTLSFKRRGVGGTFPHTVTLWSKRYWGPKHKTCTGWKPGHHDRVWAEIAPIKFPLANAKAQVWIYNP</sequence>
<proteinExistence type="predicted"/>
<organism evidence="3 4">
    <name type="scientific">Actinomadura harenae</name>
    <dbReference type="NCBI Taxonomy" id="2483351"/>
    <lineage>
        <taxon>Bacteria</taxon>
        <taxon>Bacillati</taxon>
        <taxon>Actinomycetota</taxon>
        <taxon>Actinomycetes</taxon>
        <taxon>Streptosporangiales</taxon>
        <taxon>Thermomonosporaceae</taxon>
        <taxon>Actinomadura</taxon>
    </lineage>
</organism>
<dbReference type="Proteomes" id="UP000282674">
    <property type="component" value="Unassembled WGS sequence"/>
</dbReference>
<dbReference type="OrthoDB" id="9877315at2"/>
<evidence type="ECO:0000256" key="1">
    <source>
        <dbReference type="SAM" id="MobiDB-lite"/>
    </source>
</evidence>
<name>A0A3M2LRV3_9ACTN</name>
<feature type="compositionally biased region" description="Polar residues" evidence="1">
    <location>
        <begin position="34"/>
        <end position="51"/>
    </location>
</feature>
<accession>A0A3M2LRV3</accession>
<feature type="signal peptide" evidence="2">
    <location>
        <begin position="1"/>
        <end position="29"/>
    </location>
</feature>
<keyword evidence="4" id="KW-1185">Reference proteome</keyword>
<gene>
    <name evidence="3" type="ORF">EBO15_30035</name>
</gene>